<accession>A0A075AUS5</accession>
<protein>
    <submittedName>
        <fullName evidence="6">Uncharacterized protein</fullName>
    </submittedName>
</protein>
<dbReference type="AlphaFoldDB" id="A0A075AUS5"/>
<evidence type="ECO:0000313" key="9">
    <source>
        <dbReference type="Proteomes" id="UP000281549"/>
    </source>
</evidence>
<name>A0A075AUS5_ROZAC</name>
<keyword evidence="5" id="KW-0539">Nucleus</keyword>
<evidence type="ECO:0000256" key="1">
    <source>
        <dbReference type="ARBA" id="ARBA00004123"/>
    </source>
</evidence>
<gene>
    <name evidence="6" type="ORF">O9G_004604</name>
    <name evidence="7" type="ORF">ROZALSC1DRAFT_30568</name>
</gene>
<keyword evidence="2" id="KW-0678">Repressor</keyword>
<dbReference type="Pfam" id="PF08598">
    <property type="entry name" value="Sds3"/>
    <property type="match status" value="1"/>
</dbReference>
<dbReference type="OrthoDB" id="70376at2759"/>
<dbReference type="InterPro" id="IPR013907">
    <property type="entry name" value="Sds3"/>
</dbReference>
<dbReference type="GO" id="GO:0010468">
    <property type="term" value="P:regulation of gene expression"/>
    <property type="evidence" value="ECO:0007669"/>
    <property type="project" value="UniProtKB-ARBA"/>
</dbReference>
<dbReference type="EMBL" id="KE561009">
    <property type="protein sequence ID" value="EPZ34008.1"/>
    <property type="molecule type" value="Genomic_DNA"/>
</dbReference>
<dbReference type="HOGENOM" id="CLU_1415913_0_0_1"/>
<sequence>MTVEIPDDNYALKNSRFNLEWDDTAQFEDQIEIDTERKRKREFEAESDDDSETKRDAKLQMKNILDTFKTIRDKLYMEKMQMIELELEALKNNNHPELNENLRKIENKRTEMIKQSQALYKLSVEMVKKSHAAGRSTIEFEFQDAKKTLWKLQWITRLRKKMILEKEIDETKCTEFNYSFRGLDENQRANIK</sequence>
<keyword evidence="4" id="KW-0804">Transcription</keyword>
<organism evidence="6 8">
    <name type="scientific">Rozella allomycis (strain CSF55)</name>
    <dbReference type="NCBI Taxonomy" id="988480"/>
    <lineage>
        <taxon>Eukaryota</taxon>
        <taxon>Fungi</taxon>
        <taxon>Fungi incertae sedis</taxon>
        <taxon>Cryptomycota</taxon>
        <taxon>Cryptomycota incertae sedis</taxon>
        <taxon>Rozella</taxon>
    </lineage>
</organism>
<evidence type="ECO:0000313" key="6">
    <source>
        <dbReference type="EMBL" id="EPZ34008.1"/>
    </source>
</evidence>
<evidence type="ECO:0000256" key="3">
    <source>
        <dbReference type="ARBA" id="ARBA00023015"/>
    </source>
</evidence>
<proteinExistence type="predicted"/>
<evidence type="ECO:0000313" key="8">
    <source>
        <dbReference type="Proteomes" id="UP000030755"/>
    </source>
</evidence>
<comment type="subcellular location">
    <subcellularLocation>
        <location evidence="1">Nucleus</location>
    </subcellularLocation>
</comment>
<dbReference type="Proteomes" id="UP000030755">
    <property type="component" value="Unassembled WGS sequence"/>
</dbReference>
<evidence type="ECO:0000256" key="5">
    <source>
        <dbReference type="ARBA" id="ARBA00023242"/>
    </source>
</evidence>
<evidence type="ECO:0000256" key="2">
    <source>
        <dbReference type="ARBA" id="ARBA00022491"/>
    </source>
</evidence>
<evidence type="ECO:0000313" key="7">
    <source>
        <dbReference type="EMBL" id="RKP17662.1"/>
    </source>
</evidence>
<reference evidence="6 8" key="1">
    <citation type="journal article" date="2013" name="Curr. Biol.">
        <title>Shared signatures of parasitism and phylogenomics unite Cryptomycota and microsporidia.</title>
        <authorList>
            <person name="James T.Y."/>
            <person name="Pelin A."/>
            <person name="Bonen L."/>
            <person name="Ahrendt S."/>
            <person name="Sain D."/>
            <person name="Corradi N."/>
            <person name="Stajich J.E."/>
        </authorList>
    </citation>
    <scope>NUCLEOTIDE SEQUENCE [LARGE SCALE GENOMIC DNA]</scope>
    <source>
        <strain evidence="6">CSF55</strain>
        <strain evidence="6">CSF55</strain>
    </source>
</reference>
<dbReference type="GO" id="GO:0005654">
    <property type="term" value="C:nucleoplasm"/>
    <property type="evidence" value="ECO:0007669"/>
    <property type="project" value="UniProtKB-ARBA"/>
</dbReference>
<reference evidence="7" key="3">
    <citation type="submission" date="2018-08" db="EMBL/GenBank/DDBJ databases">
        <title>Leveraging single-cell genomics to expand the Fungal Tree of Life.</title>
        <authorList>
            <consortium name="DOE Joint Genome Institute"/>
            <person name="Ahrendt S.R."/>
            <person name="Quandt C.A."/>
            <person name="Ciobanu D."/>
            <person name="Clum A."/>
            <person name="Salamov A."/>
            <person name="Andreopoulos B."/>
            <person name="Cheng J.-F."/>
            <person name="Woyke T."/>
            <person name="Pelin A."/>
            <person name="Henrissat B."/>
            <person name="Reynolds N."/>
            <person name="Benny G.L."/>
            <person name="Smith M.E."/>
            <person name="James T.Y."/>
            <person name="Grigoriev I.V."/>
        </authorList>
    </citation>
    <scope>NUCLEOTIDE SEQUENCE</scope>
    <source>
        <strain evidence="7">CSF55</strain>
    </source>
</reference>
<keyword evidence="3" id="KW-0805">Transcription regulation</keyword>
<dbReference type="EMBL" id="ML005730">
    <property type="protein sequence ID" value="RKP17662.1"/>
    <property type="molecule type" value="Genomic_DNA"/>
</dbReference>
<reference evidence="9" key="2">
    <citation type="journal article" date="2018" name="Nat. Microbiol.">
        <title>Leveraging single-cell genomics to expand the fungal tree of life.</title>
        <authorList>
            <person name="Ahrendt S.R."/>
            <person name="Quandt C.A."/>
            <person name="Ciobanu D."/>
            <person name="Clum A."/>
            <person name="Salamov A."/>
            <person name="Andreopoulos B."/>
            <person name="Cheng J.F."/>
            <person name="Woyke T."/>
            <person name="Pelin A."/>
            <person name="Henrissat B."/>
            <person name="Reynolds N.K."/>
            <person name="Benny G.L."/>
            <person name="Smith M.E."/>
            <person name="James T.Y."/>
            <person name="Grigoriev I.V."/>
        </authorList>
    </citation>
    <scope>NUCLEOTIDE SEQUENCE [LARGE SCALE GENOMIC DNA]</scope>
    <source>
        <strain evidence="9">CSF55</strain>
    </source>
</reference>
<evidence type="ECO:0000256" key="4">
    <source>
        <dbReference type="ARBA" id="ARBA00023163"/>
    </source>
</evidence>
<keyword evidence="8" id="KW-1185">Reference proteome</keyword>
<dbReference type="Proteomes" id="UP000281549">
    <property type="component" value="Unassembled WGS sequence"/>
</dbReference>